<dbReference type="PANTHER" id="PTHR43280:SF28">
    <property type="entry name" value="HTH-TYPE TRANSCRIPTIONAL ACTIVATOR RHAS"/>
    <property type="match status" value="1"/>
</dbReference>
<organism evidence="5 6">
    <name type="scientific">Lederbergia citrea</name>
    <dbReference type="NCBI Taxonomy" id="2833581"/>
    <lineage>
        <taxon>Bacteria</taxon>
        <taxon>Bacillati</taxon>
        <taxon>Bacillota</taxon>
        <taxon>Bacilli</taxon>
        <taxon>Bacillales</taxon>
        <taxon>Bacillaceae</taxon>
        <taxon>Lederbergia</taxon>
    </lineage>
</organism>
<name>A0A942URD3_9BACI</name>
<dbReference type="Proteomes" id="UP000676456">
    <property type="component" value="Unassembled WGS sequence"/>
</dbReference>
<dbReference type="InterPro" id="IPR003313">
    <property type="entry name" value="AraC-bd"/>
</dbReference>
<evidence type="ECO:0000256" key="1">
    <source>
        <dbReference type="ARBA" id="ARBA00023015"/>
    </source>
</evidence>
<comment type="caution">
    <text evidence="5">The sequence shown here is derived from an EMBL/GenBank/DDBJ whole genome shotgun (WGS) entry which is preliminary data.</text>
</comment>
<proteinExistence type="predicted"/>
<dbReference type="Pfam" id="PF02311">
    <property type="entry name" value="AraC_binding"/>
    <property type="match status" value="1"/>
</dbReference>
<dbReference type="GO" id="GO:0043565">
    <property type="term" value="F:sequence-specific DNA binding"/>
    <property type="evidence" value="ECO:0007669"/>
    <property type="project" value="InterPro"/>
</dbReference>
<keyword evidence="1" id="KW-0805">Transcription regulation</keyword>
<dbReference type="PROSITE" id="PS00041">
    <property type="entry name" value="HTH_ARAC_FAMILY_1"/>
    <property type="match status" value="1"/>
</dbReference>
<dbReference type="GO" id="GO:0003700">
    <property type="term" value="F:DNA-binding transcription factor activity"/>
    <property type="evidence" value="ECO:0007669"/>
    <property type="project" value="InterPro"/>
</dbReference>
<evidence type="ECO:0000313" key="6">
    <source>
        <dbReference type="Proteomes" id="UP000676456"/>
    </source>
</evidence>
<evidence type="ECO:0000256" key="2">
    <source>
        <dbReference type="ARBA" id="ARBA00023125"/>
    </source>
</evidence>
<dbReference type="InterPro" id="IPR037923">
    <property type="entry name" value="HTH-like"/>
</dbReference>
<dbReference type="SUPFAM" id="SSF46689">
    <property type="entry name" value="Homeodomain-like"/>
    <property type="match status" value="2"/>
</dbReference>
<keyword evidence="6" id="KW-1185">Reference proteome</keyword>
<dbReference type="AlphaFoldDB" id="A0A942URD3"/>
<dbReference type="PROSITE" id="PS01124">
    <property type="entry name" value="HTH_ARAC_FAMILY_2"/>
    <property type="match status" value="1"/>
</dbReference>
<reference evidence="5 6" key="1">
    <citation type="submission" date="2021-05" db="EMBL/GenBank/DDBJ databases">
        <title>Novel Bacillus species.</title>
        <authorList>
            <person name="Liu G."/>
        </authorList>
    </citation>
    <scope>NUCLEOTIDE SEQUENCE [LARGE SCALE GENOMIC DNA]</scope>
    <source>
        <strain evidence="5 6">FJAT-49682</strain>
    </source>
</reference>
<dbReference type="Gene3D" id="1.10.10.60">
    <property type="entry name" value="Homeodomain-like"/>
    <property type="match status" value="2"/>
</dbReference>
<evidence type="ECO:0000313" key="5">
    <source>
        <dbReference type="EMBL" id="MBS4222619.1"/>
    </source>
</evidence>
<dbReference type="InterPro" id="IPR018060">
    <property type="entry name" value="HTH_AraC"/>
</dbReference>
<gene>
    <name evidence="5" type="ORF">KHA91_07585</name>
</gene>
<dbReference type="PANTHER" id="PTHR43280">
    <property type="entry name" value="ARAC-FAMILY TRANSCRIPTIONAL REGULATOR"/>
    <property type="match status" value="1"/>
</dbReference>
<dbReference type="Pfam" id="PF12833">
    <property type="entry name" value="HTH_18"/>
    <property type="match status" value="1"/>
</dbReference>
<protein>
    <submittedName>
        <fullName evidence="5">Helix-turn-helix domain-containing protein</fullName>
    </submittedName>
</protein>
<dbReference type="InterPro" id="IPR018062">
    <property type="entry name" value="HTH_AraC-typ_CS"/>
</dbReference>
<evidence type="ECO:0000256" key="3">
    <source>
        <dbReference type="ARBA" id="ARBA00023163"/>
    </source>
</evidence>
<dbReference type="Gene3D" id="2.60.120.10">
    <property type="entry name" value="Jelly Rolls"/>
    <property type="match status" value="1"/>
</dbReference>
<dbReference type="InterPro" id="IPR009057">
    <property type="entry name" value="Homeodomain-like_sf"/>
</dbReference>
<evidence type="ECO:0000259" key="4">
    <source>
        <dbReference type="PROSITE" id="PS01124"/>
    </source>
</evidence>
<keyword evidence="2" id="KW-0238">DNA-binding</keyword>
<feature type="domain" description="HTH araC/xylS-type" evidence="4">
    <location>
        <begin position="169"/>
        <end position="267"/>
    </location>
</feature>
<dbReference type="RefSeq" id="WP_213097559.1">
    <property type="nucleotide sequence ID" value="NZ_JAGYPN010000001.1"/>
</dbReference>
<accession>A0A942URD3</accession>
<dbReference type="SUPFAM" id="SSF51215">
    <property type="entry name" value="Regulatory protein AraC"/>
    <property type="match status" value="1"/>
</dbReference>
<dbReference type="SMART" id="SM00342">
    <property type="entry name" value="HTH_ARAC"/>
    <property type="match status" value="1"/>
</dbReference>
<keyword evidence="3" id="KW-0804">Transcription</keyword>
<dbReference type="EMBL" id="JAGYPN010000001">
    <property type="protein sequence ID" value="MBS4222619.1"/>
    <property type="molecule type" value="Genomic_DNA"/>
</dbReference>
<dbReference type="InterPro" id="IPR014710">
    <property type="entry name" value="RmlC-like_jellyroll"/>
</dbReference>
<sequence>MKVREILLPNYGIHLYESKHNEGNVVNEHHHHIHQILYAIEGQGEILLDGKKYNITQDQFALIVPNSSHSIFSHSRLTLLVLAFDIHSFGTFGEHELNDELFNVSQFFNPNPISSSELRQTLRKMLYEQTSEDSFSGWALKIHLLQILLIIIRSGEKSHIQDTNSLRSERIKNYIDTYYYEPLTTNEIAAKLGISSRYVNTIFKEYYHKTPTQYLTEVRIEIAKKLLTNTNKDIVTICFEIGYETLSTFYRAFKNTMNISPNQYRRLNQDH</sequence>